<keyword evidence="2" id="KW-1185">Reference proteome</keyword>
<dbReference type="AlphaFoldDB" id="A0A1R3G7J5"/>
<organism evidence="1 2">
    <name type="scientific">Corchorus olitorius</name>
    <dbReference type="NCBI Taxonomy" id="93759"/>
    <lineage>
        <taxon>Eukaryota</taxon>
        <taxon>Viridiplantae</taxon>
        <taxon>Streptophyta</taxon>
        <taxon>Embryophyta</taxon>
        <taxon>Tracheophyta</taxon>
        <taxon>Spermatophyta</taxon>
        <taxon>Magnoliopsida</taxon>
        <taxon>eudicotyledons</taxon>
        <taxon>Gunneridae</taxon>
        <taxon>Pentapetalae</taxon>
        <taxon>rosids</taxon>
        <taxon>malvids</taxon>
        <taxon>Malvales</taxon>
        <taxon>Malvaceae</taxon>
        <taxon>Grewioideae</taxon>
        <taxon>Apeibeae</taxon>
        <taxon>Corchorus</taxon>
    </lineage>
</organism>
<accession>A0A1R3G7J5</accession>
<gene>
    <name evidence="1" type="ORF">COLO4_36600</name>
</gene>
<reference evidence="2" key="1">
    <citation type="submission" date="2013-09" db="EMBL/GenBank/DDBJ databases">
        <title>Corchorus olitorius genome sequencing.</title>
        <authorList>
            <person name="Alam M."/>
            <person name="Haque M.S."/>
            <person name="Islam M.S."/>
            <person name="Emdad E.M."/>
            <person name="Islam M.M."/>
            <person name="Ahmed B."/>
            <person name="Halim A."/>
            <person name="Hossen Q.M.M."/>
            <person name="Hossain M.Z."/>
            <person name="Ahmed R."/>
            <person name="Khan M.M."/>
            <person name="Islam R."/>
            <person name="Rashid M.M."/>
            <person name="Khan S.A."/>
            <person name="Rahman M.S."/>
            <person name="Alam M."/>
            <person name="Yahiya A.S."/>
            <person name="Khan M.S."/>
            <person name="Azam M.S."/>
            <person name="Haque T."/>
            <person name="Lashkar M.Z.H."/>
            <person name="Akhand A.I."/>
            <person name="Morshed G."/>
            <person name="Roy S."/>
            <person name="Uddin K.S."/>
            <person name="Rabeya T."/>
            <person name="Hossain A.S."/>
            <person name="Chowdhury A."/>
            <person name="Snigdha A.R."/>
            <person name="Mortoza M.S."/>
            <person name="Matin S.A."/>
            <person name="Hoque S.M.E."/>
            <person name="Islam M.K."/>
            <person name="Roy D.K."/>
            <person name="Haider R."/>
            <person name="Moosa M.M."/>
            <person name="Elias S.M."/>
            <person name="Hasan A.M."/>
            <person name="Jahan S."/>
            <person name="Shafiuddin M."/>
            <person name="Mahmood N."/>
            <person name="Shommy N.S."/>
        </authorList>
    </citation>
    <scope>NUCLEOTIDE SEQUENCE [LARGE SCALE GENOMIC DNA]</scope>
    <source>
        <strain evidence="2">cv. O-4</strain>
    </source>
</reference>
<dbReference type="EMBL" id="AWUE01023356">
    <property type="protein sequence ID" value="OMO54041.1"/>
    <property type="molecule type" value="Genomic_DNA"/>
</dbReference>
<protein>
    <submittedName>
        <fullName evidence="1">Uncharacterized protein</fullName>
    </submittedName>
</protein>
<evidence type="ECO:0000313" key="1">
    <source>
        <dbReference type="EMBL" id="OMO54041.1"/>
    </source>
</evidence>
<name>A0A1R3G7J5_9ROSI</name>
<evidence type="ECO:0000313" key="2">
    <source>
        <dbReference type="Proteomes" id="UP000187203"/>
    </source>
</evidence>
<dbReference type="Proteomes" id="UP000187203">
    <property type="component" value="Unassembled WGS sequence"/>
</dbReference>
<comment type="caution">
    <text evidence="1">The sequence shown here is derived from an EMBL/GenBank/DDBJ whole genome shotgun (WGS) entry which is preliminary data.</text>
</comment>
<sequence>MRSPAIFLRGSLCLRESEEDEESSERRKLSWPDDEVAKILSQLLECFVDWRLNAWEIAC</sequence>
<proteinExistence type="predicted"/>